<accession>A0ABS5A483</accession>
<proteinExistence type="predicted"/>
<dbReference type="EMBL" id="JAGIOP010000003">
    <property type="protein sequence ID" value="MBP2456266.1"/>
    <property type="molecule type" value="Genomic_DNA"/>
</dbReference>
<organism evidence="2 3">
    <name type="scientific">Mycolicibacterium lutetiense</name>
    <dbReference type="NCBI Taxonomy" id="1641992"/>
    <lineage>
        <taxon>Bacteria</taxon>
        <taxon>Bacillati</taxon>
        <taxon>Actinomycetota</taxon>
        <taxon>Actinomycetes</taxon>
        <taxon>Mycobacteriales</taxon>
        <taxon>Mycobacteriaceae</taxon>
        <taxon>Mycolicibacterium</taxon>
    </lineage>
</organism>
<feature type="region of interest" description="Disordered" evidence="1">
    <location>
        <begin position="80"/>
        <end position="106"/>
    </location>
</feature>
<reference evidence="2 3" key="1">
    <citation type="submission" date="2021-03" db="EMBL/GenBank/DDBJ databases">
        <title>Sequencing the genomes of 1000 actinobacteria strains.</title>
        <authorList>
            <person name="Klenk H.-P."/>
        </authorList>
    </citation>
    <scope>NUCLEOTIDE SEQUENCE [LARGE SCALE GENOMIC DNA]</scope>
    <source>
        <strain evidence="2 3">DSM 46713</strain>
    </source>
</reference>
<dbReference type="Proteomes" id="UP000694460">
    <property type="component" value="Unassembled WGS sequence"/>
</dbReference>
<feature type="compositionally biased region" description="Low complexity" evidence="1">
    <location>
        <begin position="92"/>
        <end position="104"/>
    </location>
</feature>
<name>A0ABS5A483_9MYCO</name>
<keyword evidence="3" id="KW-1185">Reference proteome</keyword>
<sequence length="124" mass="13865">MTTNPRHSLNERHKQILAVLSNAAESLGTSAIRRRTNKDRATQLVAEQVYRTLCTLHSRGHIQRLTNDCTTEIYWQRIRPGANDGAHQHPLPNTAPAPTSAPASRDMYFTQRRGCSSTAGRHHG</sequence>
<comment type="caution">
    <text evidence="2">The sequence shown here is derived from an EMBL/GenBank/DDBJ whole genome shotgun (WGS) entry which is preliminary data.</text>
</comment>
<gene>
    <name evidence="2" type="ORF">JOF57_006242</name>
</gene>
<evidence type="ECO:0000313" key="2">
    <source>
        <dbReference type="EMBL" id="MBP2456266.1"/>
    </source>
</evidence>
<dbReference type="RefSeq" id="WP_209923903.1">
    <property type="nucleotide sequence ID" value="NZ_JAGIOP010000003.1"/>
</dbReference>
<evidence type="ECO:0000313" key="3">
    <source>
        <dbReference type="Proteomes" id="UP000694460"/>
    </source>
</evidence>
<protein>
    <submittedName>
        <fullName evidence="2">Uncharacterized protein</fullName>
    </submittedName>
</protein>
<evidence type="ECO:0000256" key="1">
    <source>
        <dbReference type="SAM" id="MobiDB-lite"/>
    </source>
</evidence>